<dbReference type="GO" id="GO:0005886">
    <property type="term" value="C:plasma membrane"/>
    <property type="evidence" value="ECO:0007669"/>
    <property type="project" value="InterPro"/>
</dbReference>
<gene>
    <name evidence="6" type="ORF">AX660_19040</name>
</gene>
<dbReference type="STRING" id="1799789.AX660_19040"/>
<comment type="caution">
    <text evidence="6">The sequence shown here is derived from an EMBL/GenBank/DDBJ whole genome shotgun (WGS) entry which is preliminary data.</text>
</comment>
<evidence type="ECO:0000256" key="1">
    <source>
        <dbReference type="ARBA" id="ARBA00004167"/>
    </source>
</evidence>
<dbReference type="GO" id="GO:0097347">
    <property type="term" value="C:TAM protein secretion complex"/>
    <property type="evidence" value="ECO:0007669"/>
    <property type="project" value="TreeGrafter"/>
</dbReference>
<proteinExistence type="predicted"/>
<reference evidence="7" key="1">
    <citation type="submission" date="2016-02" db="EMBL/GenBank/DDBJ databases">
        <authorList>
            <person name="Schultz-Johansen M."/>
            <person name="Glaring M.A."/>
            <person name="Bech P.K."/>
            <person name="Stougaard P."/>
        </authorList>
    </citation>
    <scope>NUCLEOTIDE SEQUENCE [LARGE SCALE GENOMIC DNA]</scope>
    <source>
        <strain evidence="7">S66</strain>
    </source>
</reference>
<dbReference type="GO" id="GO:0009306">
    <property type="term" value="P:protein secretion"/>
    <property type="evidence" value="ECO:0007669"/>
    <property type="project" value="InterPro"/>
</dbReference>
<keyword evidence="7" id="KW-1185">Reference proteome</keyword>
<sequence length="1281" mass="140602">MTQLSWFKGSKPLKWLIGTVLGLVLLIAVLLALLLSPWGTRLGVSIADKLIDELSIDYQSGGLASDIRLSRLSWQQTDVSVVVHDINLALDLDCLWAWSVCIEQLSSGNIDIRLNPPSTNEQTDPVTNIDKITLPVALNIAALNLGRLDLRIEDQLKLSWQSLHSSLQFYQSIDVEQLTVSALDIKVLETSANTQNTTQSIDWSKWQYQPLHPIDIKLPVSLDLQRFEIAPLTVTMGAQPAQVIESVVMVANIEPDEVKLIQLNIKHPMVELAANAELKLDGLLSHQLSVKVSINEPSIGKLEALLNSKGDINQLNAELHSTGLVNADATISTQLSSANLPLDINLSWQQLQWPLGSSVSEQVIQSPSGRFVIKGDLDALQIEGQSEVLGQNIPQTSIELAATASRQGIDLKNLLAHTLGGQIITSGSLSFDDSLNVLATMRLEHINPGVFDPAYQADVSGQLDLELADRNGQWQGVLQKLDLHGTWRSYPLKAQGKVEFDGAANIKIDSFRIQNGDNNVLLAGQLGADKTLDFALELAAPQLQQSIADVQGSISTKAKLSGTVEQPEFSYTLEGQQLSFADITLQKVQGQGNLIWNEIKPVNMTLELQQITGINNQIDEAKLAISGNAAAHQLVIDTTSHKTNLQAKITGVLLENSWQGKWLEGQIESSYASLSLREPFDIMANWQQQHYAVSSHCWQQGSSDLCIKLAEFKQQQAQWDIALHDLNLLPLIHRLVPNFPAIDSASLLSMTLQGDWQMEQLPEIQLHAELSSAEWRFKGKQRSKNQQRSKEQQNLSLNLQTFKLDAQFSTHNVSLQTELSGPEIGSMKLDLVGEGGDFAEQLTRPITGEFSLKNFNLAPFRIMLPGLDKFAGTLAGNTQITGTLQQPLFNGRITLSDGALQGEGIPLIVDQVNQEFELQGDKALITGSYLLGKGLGNIKGEVAWQPELAGQIHINGEGLEFDYQSMLRAQVSPNVDIDFSSTAVKVSGDVTVPYARFKLRELPPNTISPSKDVVLVEQQIEQSQDETLFDMALLVIVDPKQQNQVKLDAFGLTTDVRGKIHLQNNQRGLNATGSMQLVNGRYKAYGQNLLIREGDITFNGALDRPFLSIEAIRDPKLTDGEIIAGIRVEGAADNPKVEVFSEPVMEQQQSLAYMLTGRAIGESSGDSDNTMLTNMLVGFGLGQSENMISNLGEKLGFQDVNLDTTGQGENTQLSLSGYIAPGVQLRYGMPVFDSVSEVAIRYELLPQLYIEAVSGLNNAIDIYYRFSVEGSEDKKVKSEKQ</sequence>
<dbReference type="PANTHER" id="PTHR36985:SF1">
    <property type="entry name" value="TRANSLOCATION AND ASSEMBLY MODULE SUBUNIT TAMB"/>
    <property type="match status" value="1"/>
</dbReference>
<evidence type="ECO:0000256" key="4">
    <source>
        <dbReference type="ARBA" id="ARBA00023136"/>
    </source>
</evidence>
<accession>A0A148KMV4</accession>
<evidence type="ECO:0000313" key="7">
    <source>
        <dbReference type="Proteomes" id="UP000070299"/>
    </source>
</evidence>
<dbReference type="InterPro" id="IPR007452">
    <property type="entry name" value="TamB_C"/>
</dbReference>
<evidence type="ECO:0000256" key="3">
    <source>
        <dbReference type="ARBA" id="ARBA00022989"/>
    </source>
</evidence>
<keyword evidence="4" id="KW-0472">Membrane</keyword>
<protein>
    <recommendedName>
        <fullName evidence="5">Translocation and assembly module TamB C-terminal domain-containing protein</fullName>
    </recommendedName>
</protein>
<evidence type="ECO:0000313" key="6">
    <source>
        <dbReference type="EMBL" id="KXI27654.1"/>
    </source>
</evidence>
<organism evidence="6 7">
    <name type="scientific">Paraglaciecola hydrolytica</name>
    <dbReference type="NCBI Taxonomy" id="1799789"/>
    <lineage>
        <taxon>Bacteria</taxon>
        <taxon>Pseudomonadati</taxon>
        <taxon>Pseudomonadota</taxon>
        <taxon>Gammaproteobacteria</taxon>
        <taxon>Alteromonadales</taxon>
        <taxon>Alteromonadaceae</taxon>
        <taxon>Paraglaciecola</taxon>
    </lineage>
</organism>
<dbReference type="Proteomes" id="UP000070299">
    <property type="component" value="Unassembled WGS sequence"/>
</dbReference>
<keyword evidence="3" id="KW-1133">Transmembrane helix</keyword>
<dbReference type="RefSeq" id="WP_068378898.1">
    <property type="nucleotide sequence ID" value="NZ_LSNE01000009.1"/>
</dbReference>
<dbReference type="OrthoDB" id="5555605at2"/>
<feature type="domain" description="Translocation and assembly module TamB C-terminal" evidence="5">
    <location>
        <begin position="932"/>
        <end position="1266"/>
    </location>
</feature>
<comment type="subcellular location">
    <subcellularLocation>
        <location evidence="1">Membrane</location>
        <topology evidence="1">Single-pass membrane protein</topology>
    </subcellularLocation>
</comment>
<dbReference type="Pfam" id="PF04357">
    <property type="entry name" value="TamB"/>
    <property type="match status" value="1"/>
</dbReference>
<dbReference type="EMBL" id="LSNE01000009">
    <property type="protein sequence ID" value="KXI27654.1"/>
    <property type="molecule type" value="Genomic_DNA"/>
</dbReference>
<keyword evidence="2" id="KW-0812">Transmembrane</keyword>
<name>A0A148KMV4_9ALTE</name>
<evidence type="ECO:0000256" key="2">
    <source>
        <dbReference type="ARBA" id="ARBA00022692"/>
    </source>
</evidence>
<evidence type="ECO:0000259" key="5">
    <source>
        <dbReference type="Pfam" id="PF04357"/>
    </source>
</evidence>
<dbReference type="PANTHER" id="PTHR36985">
    <property type="entry name" value="TRANSLOCATION AND ASSEMBLY MODULE SUBUNIT TAMB"/>
    <property type="match status" value="1"/>
</dbReference>